<dbReference type="Proteomes" id="UP000257501">
    <property type="component" value="Segment"/>
</dbReference>
<dbReference type="RefSeq" id="YP_009806296.1">
    <property type="nucleotide sequence ID" value="NC_048015.1"/>
</dbReference>
<evidence type="ECO:0000256" key="1">
    <source>
        <dbReference type="SAM" id="MobiDB-lite"/>
    </source>
</evidence>
<evidence type="ECO:0008006" key="4">
    <source>
        <dbReference type="Google" id="ProtNLM"/>
    </source>
</evidence>
<dbReference type="InterPro" id="IPR036056">
    <property type="entry name" value="Fibrinogen-like_C"/>
</dbReference>
<dbReference type="KEGG" id="vg:54997154"/>
<dbReference type="NCBIfam" id="NF040941">
    <property type="entry name" value="GGGWT_bact"/>
    <property type="match status" value="1"/>
</dbReference>
<sequence length="294" mass="31220">MSKVTLGALGGISNTIGQVTLPAGNTLTVEGDIYHHHNTAAMKVPTGTTAQRPNSPAAGAVRFNTDENYLEVYTGSAWNNVIGPDAAATSNLGTQSNPAISGMALKAEGLPSGLYWIKPNGSVNNYKMYVDNDRNGGGWVLVAHVRTSTCQDHMTNSAVRISNSLGPRFGNTSTTKVEDSWMNAMRTASTYSGSTRWWLEAHDFGNPAKNMFVDSAATADLSSSASNQNARTRVSTTYEGSISDRGPNTGTRGLGDHHTSGGTYFAYGRHPEQGNNCGFRADSLGASNGYLWLK</sequence>
<evidence type="ECO:0000313" key="3">
    <source>
        <dbReference type="Proteomes" id="UP000257501"/>
    </source>
</evidence>
<feature type="compositionally biased region" description="Polar residues" evidence="1">
    <location>
        <begin position="227"/>
        <end position="251"/>
    </location>
</feature>
<gene>
    <name evidence="2" type="primary">ORF_39</name>
    <name evidence="2" type="ORF">S-TIM4_ORF_39</name>
</gene>
<dbReference type="EMBL" id="MH512890">
    <property type="protein sequence ID" value="AXF41175.1"/>
    <property type="molecule type" value="Genomic_DNA"/>
</dbReference>
<dbReference type="SUPFAM" id="SSF56496">
    <property type="entry name" value="Fibrinogen C-terminal domain-like"/>
    <property type="match status" value="1"/>
</dbReference>
<proteinExistence type="predicted"/>
<dbReference type="GeneID" id="54997154"/>
<feature type="region of interest" description="Disordered" evidence="1">
    <location>
        <begin position="222"/>
        <end position="257"/>
    </location>
</feature>
<name>A0A345AW92_9CAUD</name>
<keyword evidence="3" id="KW-1185">Reference proteome</keyword>
<organism evidence="2 3">
    <name type="scientific">Cyanophage S-TIM4</name>
    <dbReference type="NCBI Taxonomy" id="1048189"/>
    <lineage>
        <taxon>Viruses</taxon>
        <taxon>Duplodnaviria</taxon>
        <taxon>Heunggongvirae</taxon>
        <taxon>Uroviricota</taxon>
        <taxon>Caudoviricetes</taxon>
        <taxon>Pantevenvirales</taxon>
        <taxon>Kyanoviridae</taxon>
        <taxon>Thaumasvirus</taxon>
        <taxon>Thaumasvirus stim4</taxon>
    </lineage>
</organism>
<dbReference type="Gene3D" id="2.60.120.1000">
    <property type="match status" value="1"/>
</dbReference>
<evidence type="ECO:0000313" key="2">
    <source>
        <dbReference type="EMBL" id="AXF41175.1"/>
    </source>
</evidence>
<reference evidence="2 3" key="1">
    <citation type="journal article" date="2011" name="Nature">
        <title>Genomic island variability facilitates Prochlorococcus-virus coexistence.</title>
        <authorList>
            <person name="Avrani S."/>
            <person name="Wurtzel O."/>
            <person name="Sharon I."/>
            <person name="Sorek R."/>
            <person name="Lindell D."/>
        </authorList>
    </citation>
    <scope>NUCLEOTIDE SEQUENCE [LARGE SCALE GENOMIC DNA]</scope>
</reference>
<accession>A0A345AW92</accession>
<protein>
    <recommendedName>
        <fullName evidence="4">Fibrinogen C-terminal domain-containing protein</fullName>
    </recommendedName>
</protein>